<evidence type="ECO:0000256" key="3">
    <source>
        <dbReference type="ARBA" id="ARBA00022692"/>
    </source>
</evidence>
<keyword evidence="4 7" id="KW-1133">Transmembrane helix</keyword>
<reference evidence="8 9" key="1">
    <citation type="submission" date="2019-07" db="EMBL/GenBank/DDBJ databases">
        <title>Venturia inaequalis Genome Resource.</title>
        <authorList>
            <person name="Lichtner F.J."/>
        </authorList>
    </citation>
    <scope>NUCLEOTIDE SEQUENCE [LARGE SCALE GENOMIC DNA]</scope>
    <source>
        <strain evidence="8 9">DMI_063113</strain>
    </source>
</reference>
<dbReference type="Proteomes" id="UP000490939">
    <property type="component" value="Unassembled WGS sequence"/>
</dbReference>
<feature type="compositionally biased region" description="Acidic residues" evidence="6">
    <location>
        <begin position="34"/>
        <end position="62"/>
    </location>
</feature>
<comment type="subcellular location">
    <subcellularLocation>
        <location evidence="1">Membrane</location>
        <topology evidence="1">Multi-pass membrane protein</topology>
    </subcellularLocation>
</comment>
<proteinExistence type="inferred from homology"/>
<evidence type="ECO:0000256" key="1">
    <source>
        <dbReference type="ARBA" id="ARBA00004141"/>
    </source>
</evidence>
<feature type="region of interest" description="Disordered" evidence="6">
    <location>
        <begin position="1"/>
        <end position="65"/>
    </location>
</feature>
<comment type="caution">
    <text evidence="8">The sequence shown here is derived from an EMBL/GenBank/DDBJ whole genome shotgun (WGS) entry which is preliminary data.</text>
</comment>
<evidence type="ECO:0000256" key="5">
    <source>
        <dbReference type="ARBA" id="ARBA00023136"/>
    </source>
</evidence>
<evidence type="ECO:0000256" key="4">
    <source>
        <dbReference type="ARBA" id="ARBA00022989"/>
    </source>
</evidence>
<keyword evidence="5 7" id="KW-0472">Membrane</keyword>
<evidence type="ECO:0000256" key="6">
    <source>
        <dbReference type="SAM" id="MobiDB-lite"/>
    </source>
</evidence>
<dbReference type="PANTHER" id="PTHR16932">
    <property type="entry name" value="INTERFERON ALPHA-INDUCIBLE PROTEIN 27"/>
    <property type="match status" value="1"/>
</dbReference>
<feature type="transmembrane region" description="Helical" evidence="7">
    <location>
        <begin position="227"/>
        <end position="252"/>
    </location>
</feature>
<dbReference type="InterPro" id="IPR009311">
    <property type="entry name" value="IFI6/IFI27-like"/>
</dbReference>
<dbReference type="EMBL" id="WNWR01000310">
    <property type="protein sequence ID" value="KAE9983766.1"/>
    <property type="molecule type" value="Genomic_DNA"/>
</dbReference>
<name>A0A8H3V9Q6_VENIN</name>
<organism evidence="8 9">
    <name type="scientific">Venturia inaequalis</name>
    <name type="common">Apple scab fungus</name>
    <dbReference type="NCBI Taxonomy" id="5025"/>
    <lineage>
        <taxon>Eukaryota</taxon>
        <taxon>Fungi</taxon>
        <taxon>Dikarya</taxon>
        <taxon>Ascomycota</taxon>
        <taxon>Pezizomycotina</taxon>
        <taxon>Dothideomycetes</taxon>
        <taxon>Pleosporomycetidae</taxon>
        <taxon>Venturiales</taxon>
        <taxon>Venturiaceae</taxon>
        <taxon>Venturia</taxon>
    </lineage>
</organism>
<sequence length="263" mass="27367">MDQQPKDRSSPPGSPEMAPKPGLDVQNYVSPVVEDVDGVADVEDETDSWPEIEDENDHDELDTPPRIPPTLIHNDISHLTKHLHDQPGALISMFNWAHYMKSKLGSAAQSVIAHVTVIKDAMKSAVDRLRNVLGHNFENVPHIIKKSAEEAFAWVKDNPKKTALIVVCAVGVAVPVVFATPALAAAGFGAGGVTAGSLAASIQASIGGSVAAGSAFAVLTSAGAGGYGLATVCGAIQVVSGIGLFTTAASAFKKSRAIKDKDE</sequence>
<comment type="similarity">
    <text evidence="2">Belongs to the IFI6/IFI27 family.</text>
</comment>
<dbReference type="GO" id="GO:0016020">
    <property type="term" value="C:membrane"/>
    <property type="evidence" value="ECO:0007669"/>
    <property type="project" value="UniProtKB-SubCell"/>
</dbReference>
<keyword evidence="9" id="KW-1185">Reference proteome</keyword>
<dbReference type="InterPro" id="IPR038213">
    <property type="entry name" value="IFI6/IFI27-like_sf"/>
</dbReference>
<dbReference type="AlphaFoldDB" id="A0A8H3V9Q6"/>
<evidence type="ECO:0000313" key="9">
    <source>
        <dbReference type="Proteomes" id="UP000490939"/>
    </source>
</evidence>
<evidence type="ECO:0000313" key="8">
    <source>
        <dbReference type="EMBL" id="KAE9983766.1"/>
    </source>
</evidence>
<evidence type="ECO:0000256" key="2">
    <source>
        <dbReference type="ARBA" id="ARBA00007262"/>
    </source>
</evidence>
<gene>
    <name evidence="8" type="ORF">EG327_005390</name>
</gene>
<keyword evidence="3 7" id="KW-0812">Transmembrane</keyword>
<dbReference type="PANTHER" id="PTHR16932:SF18">
    <property type="entry name" value="INTERFERON, ALPHA-INDUCIBLE PROTEIN 27-LIKE 2"/>
    <property type="match status" value="1"/>
</dbReference>
<accession>A0A8H3V9Q6</accession>
<feature type="transmembrane region" description="Helical" evidence="7">
    <location>
        <begin position="163"/>
        <end position="188"/>
    </location>
</feature>
<dbReference type="Gene3D" id="6.10.110.10">
    <property type="match status" value="1"/>
</dbReference>
<evidence type="ECO:0000256" key="7">
    <source>
        <dbReference type="SAM" id="Phobius"/>
    </source>
</evidence>
<dbReference type="Pfam" id="PF06140">
    <property type="entry name" value="Ifi-6-16"/>
    <property type="match status" value="1"/>
</dbReference>
<protein>
    <submittedName>
        <fullName evidence="8">Uncharacterized protein</fullName>
    </submittedName>
</protein>